<gene>
    <name evidence="1" type="ORF">RCL2_003002000</name>
</gene>
<dbReference type="EMBL" id="BLAL01000324">
    <property type="protein sequence ID" value="GET03692.1"/>
    <property type="molecule type" value="Genomic_DNA"/>
</dbReference>
<organism evidence="1 2">
    <name type="scientific">Rhizophagus clarus</name>
    <dbReference type="NCBI Taxonomy" id="94130"/>
    <lineage>
        <taxon>Eukaryota</taxon>
        <taxon>Fungi</taxon>
        <taxon>Fungi incertae sedis</taxon>
        <taxon>Mucoromycota</taxon>
        <taxon>Glomeromycotina</taxon>
        <taxon>Glomeromycetes</taxon>
        <taxon>Glomerales</taxon>
        <taxon>Glomeraceae</taxon>
        <taxon>Rhizophagus</taxon>
    </lineage>
</organism>
<sequence length="110" mass="13112">MEKSFNRLLLGDTDTLFLISIFKDNNGRYAMFDQRKIYLDSVTVLFVRDYICEKKKVIDFDNMKLWKLKEVKHRNIKNQNISTEEDIVQKLKGEEMELTELFECLPISTP</sequence>
<name>A0A8H3MG22_9GLOM</name>
<dbReference type="Proteomes" id="UP000615446">
    <property type="component" value="Unassembled WGS sequence"/>
</dbReference>
<protein>
    <submittedName>
        <fullName evidence="1">Uncharacterized protein</fullName>
    </submittedName>
</protein>
<accession>A0A8H3MG22</accession>
<reference evidence="1" key="1">
    <citation type="submission" date="2019-10" db="EMBL/GenBank/DDBJ databases">
        <title>Conservation and host-specific expression of non-tandemly repeated heterogenous ribosome RNA gene in arbuscular mycorrhizal fungi.</title>
        <authorList>
            <person name="Maeda T."/>
            <person name="Kobayashi Y."/>
            <person name="Nakagawa T."/>
            <person name="Ezawa T."/>
            <person name="Yamaguchi K."/>
            <person name="Bino T."/>
            <person name="Nishimoto Y."/>
            <person name="Shigenobu S."/>
            <person name="Kawaguchi M."/>
        </authorList>
    </citation>
    <scope>NUCLEOTIDE SEQUENCE</scope>
    <source>
        <strain evidence="1">HR1</strain>
    </source>
</reference>
<dbReference type="OrthoDB" id="2424170at2759"/>
<proteinExistence type="predicted"/>
<evidence type="ECO:0000313" key="2">
    <source>
        <dbReference type="Proteomes" id="UP000615446"/>
    </source>
</evidence>
<comment type="caution">
    <text evidence="1">The sequence shown here is derived from an EMBL/GenBank/DDBJ whole genome shotgun (WGS) entry which is preliminary data.</text>
</comment>
<dbReference type="AlphaFoldDB" id="A0A8H3MG22"/>
<evidence type="ECO:0000313" key="1">
    <source>
        <dbReference type="EMBL" id="GET03692.1"/>
    </source>
</evidence>